<dbReference type="RefSeq" id="WP_133610050.1">
    <property type="nucleotide sequence ID" value="NZ_SNZC01000003.1"/>
</dbReference>
<keyword evidence="2" id="KW-1185">Reference proteome</keyword>
<dbReference type="InterPro" id="IPR036953">
    <property type="entry name" value="GreA/GreB_C_sf"/>
</dbReference>
<dbReference type="SUPFAM" id="SSF54534">
    <property type="entry name" value="FKBP-like"/>
    <property type="match status" value="1"/>
</dbReference>
<comment type="caution">
    <text evidence="1">The sequence shown here is derived from an EMBL/GenBank/DDBJ whole genome shotgun (WGS) entry which is preliminary data.</text>
</comment>
<reference evidence="1 2" key="1">
    <citation type="journal article" date="2015" name="Stand. Genomic Sci.">
        <title>Genomic Encyclopedia of Bacterial and Archaeal Type Strains, Phase III: the genomes of soil and plant-associated and newly described type strains.</title>
        <authorList>
            <person name="Whitman W.B."/>
            <person name="Woyke T."/>
            <person name="Klenk H.P."/>
            <person name="Zhou Y."/>
            <person name="Lilburn T.G."/>
            <person name="Beck B.J."/>
            <person name="De Vos P."/>
            <person name="Vandamme P."/>
            <person name="Eisen J.A."/>
            <person name="Garrity G."/>
            <person name="Hugenholtz P."/>
            <person name="Kyrpides N.C."/>
        </authorList>
    </citation>
    <scope>NUCLEOTIDE SEQUENCE [LARGE SCALE GENOMIC DNA]</scope>
    <source>
        <strain evidence="1 2">CGMCC 1.6844</strain>
    </source>
</reference>
<dbReference type="Gene3D" id="3.10.50.30">
    <property type="entry name" value="Transcription elongation factor, GreA/GreB, C-terminal domain"/>
    <property type="match status" value="1"/>
</dbReference>
<sequence length="149" mass="16552">MTFKQKIKSHYQNLLSEKISELRFMISDLAQDAQNDAKGSAGDKHETALSMMHLEQEKLNQKLAEIIGQKNSVDKIDADAIHTKVALGSLVQTNEMLFYISAALPKIQLENKTIIAVSPQSPLGSQLMGKSLGDEVEINNNRFQIKAIE</sequence>
<name>A0A562KNL7_9FLAO</name>
<organism evidence="1 2">
    <name type="scientific">Flavobacterium cheniae</name>
    <dbReference type="NCBI Taxonomy" id="295428"/>
    <lineage>
        <taxon>Bacteria</taxon>
        <taxon>Pseudomonadati</taxon>
        <taxon>Bacteroidota</taxon>
        <taxon>Flavobacteriia</taxon>
        <taxon>Flavobacteriales</taxon>
        <taxon>Flavobacteriaceae</taxon>
        <taxon>Flavobacterium</taxon>
    </lineage>
</organism>
<dbReference type="GO" id="GO:0003677">
    <property type="term" value="F:DNA binding"/>
    <property type="evidence" value="ECO:0007669"/>
    <property type="project" value="InterPro"/>
</dbReference>
<dbReference type="EMBL" id="VLKM01000002">
    <property type="protein sequence ID" value="TWH97009.1"/>
    <property type="molecule type" value="Genomic_DNA"/>
</dbReference>
<dbReference type="OrthoDB" id="667380at2"/>
<dbReference type="Proteomes" id="UP000315312">
    <property type="component" value="Unassembled WGS sequence"/>
</dbReference>
<accession>A0A562KNL7</accession>
<dbReference type="GO" id="GO:0032784">
    <property type="term" value="P:regulation of DNA-templated transcription elongation"/>
    <property type="evidence" value="ECO:0007669"/>
    <property type="project" value="InterPro"/>
</dbReference>
<evidence type="ECO:0000313" key="2">
    <source>
        <dbReference type="Proteomes" id="UP000315312"/>
    </source>
</evidence>
<dbReference type="AlphaFoldDB" id="A0A562KNL7"/>
<protein>
    <submittedName>
        <fullName evidence="1">Transcription elongation GreA/GreB family factor</fullName>
    </submittedName>
</protein>
<evidence type="ECO:0000313" key="1">
    <source>
        <dbReference type="EMBL" id="TWH97009.1"/>
    </source>
</evidence>
<gene>
    <name evidence="1" type="ORF">IP97_00434</name>
</gene>
<proteinExistence type="predicted"/>